<evidence type="ECO:0000313" key="2">
    <source>
        <dbReference type="Proteomes" id="UP000320773"/>
    </source>
</evidence>
<name>A0A543G296_9FLAO</name>
<dbReference type="EMBL" id="VFPJ01000001">
    <property type="protein sequence ID" value="TQM40223.1"/>
    <property type="molecule type" value="Genomic_DNA"/>
</dbReference>
<reference evidence="1 2" key="1">
    <citation type="submission" date="2019-06" db="EMBL/GenBank/DDBJ databases">
        <title>Genomic Encyclopedia of Archaeal and Bacterial Type Strains, Phase II (KMG-II): from individual species to whole genera.</title>
        <authorList>
            <person name="Goeker M."/>
        </authorList>
    </citation>
    <scope>NUCLEOTIDE SEQUENCE [LARGE SCALE GENOMIC DNA]</scope>
    <source>
        <strain evidence="1 2">DSM 24789</strain>
    </source>
</reference>
<organism evidence="1 2">
    <name type="scientific">Flavobacterium branchiophilum</name>
    <dbReference type="NCBI Taxonomy" id="55197"/>
    <lineage>
        <taxon>Bacteria</taxon>
        <taxon>Pseudomonadati</taxon>
        <taxon>Bacteroidota</taxon>
        <taxon>Flavobacteriia</taxon>
        <taxon>Flavobacteriales</taxon>
        <taxon>Flavobacteriaceae</taxon>
        <taxon>Flavobacterium</taxon>
    </lineage>
</organism>
<gene>
    <name evidence="1" type="ORF">BC670_1098</name>
</gene>
<dbReference type="Proteomes" id="UP000320773">
    <property type="component" value="Unassembled WGS sequence"/>
</dbReference>
<evidence type="ECO:0000313" key="1">
    <source>
        <dbReference type="EMBL" id="TQM40223.1"/>
    </source>
</evidence>
<comment type="caution">
    <text evidence="1">The sequence shown here is derived from an EMBL/GenBank/DDBJ whole genome shotgun (WGS) entry which is preliminary data.</text>
</comment>
<dbReference type="RefSeq" id="WP_089081735.1">
    <property type="nucleotide sequence ID" value="NZ_VFPJ01000001.1"/>
</dbReference>
<accession>A0A543G296</accession>
<proteinExistence type="predicted"/>
<dbReference type="AlphaFoldDB" id="A0A543G296"/>
<protein>
    <submittedName>
        <fullName evidence="1">Uncharacterized protein</fullName>
    </submittedName>
</protein>
<sequence length="425" mass="48953">MSKESYIGGDYIEWTGGKNEEYAKVIRISSNEQNNFTAKKEITYGKYQDPPEEEREKTDVEIVMYETDGHYSTVYLICLMLGVSEENALELAIAAENPDTDVHSETDFELDDTWSDAEYQESIHALTGGFHGVEEFFTAIKILYTSNSNITKIGELLHRLGDSYAHSKIDNIVPEDLDTYNLSEHPENEKKAIKSWKGIKGENLGEKITPWLTFFNYYMKKYPDFLTNKTTQKKALHGKDLNESLRDIYLLKPSDKYIMYGGEKIPVVGGTADHFSSDKGYPDLIYMRPDWYLTYVKNLSWILATKYKKNLNNFDIDTFKKMVKFATENKCTMKGIIDYEIAKKRNKKEVIIPVFYSNPDRFFASIDAVKNSDYYKTATEVVDNTKKYITLDSKNVVLVDKVKGSPKVNFSTGFFNTLAFKIKFE</sequence>